<organism evidence="1 2">
    <name type="scientific">Halalkalibacter suaedae</name>
    <dbReference type="NCBI Taxonomy" id="2822140"/>
    <lineage>
        <taxon>Bacteria</taxon>
        <taxon>Bacillati</taxon>
        <taxon>Bacillota</taxon>
        <taxon>Bacilli</taxon>
        <taxon>Bacillales</taxon>
        <taxon>Bacillaceae</taxon>
        <taxon>Halalkalibacter</taxon>
    </lineage>
</organism>
<gene>
    <name evidence="1" type="ORF">J7W16_08390</name>
</gene>
<keyword evidence="2" id="KW-1185">Reference proteome</keyword>
<dbReference type="EMBL" id="JAGKSQ010000003">
    <property type="protein sequence ID" value="MBP3951153.1"/>
    <property type="molecule type" value="Genomic_DNA"/>
</dbReference>
<accession>A0A940WVM0</accession>
<evidence type="ECO:0000313" key="2">
    <source>
        <dbReference type="Proteomes" id="UP000678228"/>
    </source>
</evidence>
<comment type="caution">
    <text evidence="1">The sequence shown here is derived from an EMBL/GenBank/DDBJ whole genome shotgun (WGS) entry which is preliminary data.</text>
</comment>
<dbReference type="GO" id="GO:0008270">
    <property type="term" value="F:zinc ion binding"/>
    <property type="evidence" value="ECO:0007669"/>
    <property type="project" value="UniProtKB-KW"/>
</dbReference>
<proteinExistence type="predicted"/>
<keyword evidence="1" id="KW-0479">Metal-binding</keyword>
<keyword evidence="1" id="KW-0863">Zinc-finger</keyword>
<protein>
    <submittedName>
        <fullName evidence="1">Zinc-finger domain-containing protein</fullName>
    </submittedName>
</protein>
<dbReference type="Proteomes" id="UP000678228">
    <property type="component" value="Unassembled WGS sequence"/>
</dbReference>
<sequence length="119" mass="14157">MRKLILHQIDEIERKHCRSCDQMKESSYGRQMERIYRTVCSNCPFGQRISELGEMLSQSNVTPHWWNKEESFYAINHIEVLGLERGIRQVARRLGLKESQVECFYFDKTEKAYHTTKAV</sequence>
<dbReference type="AlphaFoldDB" id="A0A940WVM0"/>
<reference evidence="1" key="1">
    <citation type="submission" date="2021-03" db="EMBL/GenBank/DDBJ databases">
        <title>Bacillus suaedae sp. nov., isolated from Suaeda aralocaspica.</title>
        <authorList>
            <person name="Lei R.F.R."/>
        </authorList>
    </citation>
    <scope>NUCLEOTIDE SEQUENCE</scope>
    <source>
        <strain evidence="1">YZJH907-2</strain>
    </source>
</reference>
<name>A0A940WVM0_9BACI</name>
<dbReference type="RefSeq" id="WP_210596850.1">
    <property type="nucleotide sequence ID" value="NZ_JAGKSQ010000003.1"/>
</dbReference>
<keyword evidence="1" id="KW-0862">Zinc</keyword>
<evidence type="ECO:0000313" key="1">
    <source>
        <dbReference type="EMBL" id="MBP3951153.1"/>
    </source>
</evidence>